<feature type="domain" description="PBP" evidence="4">
    <location>
        <begin position="34"/>
        <end position="359"/>
    </location>
</feature>
<dbReference type="EMBL" id="JAAGWZ010000001">
    <property type="protein sequence ID" value="NEM90800.1"/>
    <property type="molecule type" value="Genomic_DNA"/>
</dbReference>
<sequence length="582" mass="60128">MTRVIRRVHLRAVLAGGLIVLSAASLALPAAPAAAAVGTEYYPISGVGSTWSANALQQWIRNVWNNYRWKVVYNDAGSSAGRQLFGQQGGGYDFAVSEIPYQLKNSDSVDPRPARKFAYMPIVAGGTSFMYNLVIAGKRVTNLRLSGQNVAKIFTGVITRWNDPAIAADNPKLSLPAIPIIPVVRSDGSGTSAQFSTWMRSQYPSIWSAFCVKANRGANCGITSNYPTPPSSNFIAQSGSNGVAGYVAQPQYVGAIAYVEYSYALNARFPVVKLLNKAGYYTEPTAPNVAVALLGAKINQNAASPDYLTQDLTGVYTNADPRTYPLSSYSYMIIPTALEYGFTENKGKTLAAFANYFLCEGQQQAQVLGYSPLPINLAQAGLQQVLKIPGGDPSAVDIKKCNNPTFSADGTNKLAKTAPMPQACDKEGATQCLTGTGGAANVATSSNSGGSTAGAVSSGSGGGGGGVSAGGTSSLGAGQNGAVGSDGSAAASNGALLPATVAGVPQMLPVAATPAWLSSLEIAVVAAIALGLIFLPPALSHRPARGVSPPRAKPARRRTPRAPRTRALPVLSNGQSAEADGA</sequence>
<keyword evidence="3" id="KW-0732">Signal</keyword>
<evidence type="ECO:0000313" key="5">
    <source>
        <dbReference type="EMBL" id="NEM90800.1"/>
    </source>
</evidence>
<dbReference type="InterPro" id="IPR050962">
    <property type="entry name" value="Phosphate-bind_PstS"/>
</dbReference>
<dbReference type="InterPro" id="IPR006311">
    <property type="entry name" value="TAT_signal"/>
</dbReference>
<feature type="compositionally biased region" description="Low complexity" evidence="2">
    <location>
        <begin position="444"/>
        <end position="458"/>
    </location>
</feature>
<name>A0A7C9TQK2_9MICO</name>
<keyword evidence="6" id="KW-1185">Reference proteome</keyword>
<dbReference type="AlphaFoldDB" id="A0A7C9TQK2"/>
<protein>
    <submittedName>
        <fullName evidence="5">Phosphate ABC transporter substrate-binding protein PstS</fullName>
    </submittedName>
</protein>
<dbReference type="Pfam" id="PF12849">
    <property type="entry name" value="PBP_like_2"/>
    <property type="match status" value="1"/>
</dbReference>
<reference evidence="5 6" key="1">
    <citation type="journal article" date="2014" name="Int. J. Syst. Evol. Microbiol.">
        <title>Description of Galbitalea soli gen. nov., sp. nov., and Frondihabitans sucicola sp. nov.</title>
        <authorList>
            <person name="Kim S.J."/>
            <person name="Lim J.M."/>
            <person name="Ahn J.H."/>
            <person name="Weon H.Y."/>
            <person name="Hamada M."/>
            <person name="Suzuki K."/>
            <person name="Ahn T.Y."/>
            <person name="Kwon S.W."/>
        </authorList>
    </citation>
    <scope>NUCLEOTIDE SEQUENCE [LARGE SCALE GENOMIC DNA]</scope>
    <source>
        <strain evidence="5 6">NBRC 108727</strain>
    </source>
</reference>
<dbReference type="PROSITE" id="PS51318">
    <property type="entry name" value="TAT"/>
    <property type="match status" value="1"/>
</dbReference>
<comment type="similarity">
    <text evidence="1">Belongs to the PstS family.</text>
</comment>
<dbReference type="PANTHER" id="PTHR42996:SF1">
    <property type="entry name" value="PHOSPHATE-BINDING PROTEIN PSTS"/>
    <property type="match status" value="1"/>
</dbReference>
<evidence type="ECO:0000256" key="2">
    <source>
        <dbReference type="SAM" id="MobiDB-lite"/>
    </source>
</evidence>
<organism evidence="5 6">
    <name type="scientific">Galbitalea soli</name>
    <dbReference type="NCBI Taxonomy" id="1268042"/>
    <lineage>
        <taxon>Bacteria</taxon>
        <taxon>Bacillati</taxon>
        <taxon>Actinomycetota</taxon>
        <taxon>Actinomycetes</taxon>
        <taxon>Micrococcales</taxon>
        <taxon>Microbacteriaceae</taxon>
        <taxon>Galbitalea</taxon>
    </lineage>
</organism>
<accession>A0A7C9TQK2</accession>
<dbReference type="Proteomes" id="UP000479756">
    <property type="component" value="Unassembled WGS sequence"/>
</dbReference>
<evidence type="ECO:0000256" key="1">
    <source>
        <dbReference type="ARBA" id="ARBA00008725"/>
    </source>
</evidence>
<dbReference type="InterPro" id="IPR024370">
    <property type="entry name" value="PBP_domain"/>
</dbReference>
<evidence type="ECO:0000259" key="4">
    <source>
        <dbReference type="Pfam" id="PF12849"/>
    </source>
</evidence>
<feature type="compositionally biased region" description="Basic residues" evidence="2">
    <location>
        <begin position="553"/>
        <end position="564"/>
    </location>
</feature>
<proteinExistence type="inferred from homology"/>
<dbReference type="SUPFAM" id="SSF53850">
    <property type="entry name" value="Periplasmic binding protein-like II"/>
    <property type="match status" value="1"/>
</dbReference>
<feature type="signal peptide" evidence="3">
    <location>
        <begin position="1"/>
        <end position="35"/>
    </location>
</feature>
<evidence type="ECO:0000313" key="6">
    <source>
        <dbReference type="Proteomes" id="UP000479756"/>
    </source>
</evidence>
<evidence type="ECO:0000256" key="3">
    <source>
        <dbReference type="SAM" id="SignalP"/>
    </source>
</evidence>
<feature type="region of interest" description="Disordered" evidence="2">
    <location>
        <begin position="444"/>
        <end position="467"/>
    </location>
</feature>
<gene>
    <name evidence="5" type="ORF">G3T37_05465</name>
</gene>
<dbReference type="CDD" id="cd13565">
    <property type="entry name" value="PBP2_PstS"/>
    <property type="match status" value="1"/>
</dbReference>
<dbReference type="Gene3D" id="3.40.190.10">
    <property type="entry name" value="Periplasmic binding protein-like II"/>
    <property type="match status" value="2"/>
</dbReference>
<dbReference type="PANTHER" id="PTHR42996">
    <property type="entry name" value="PHOSPHATE-BINDING PROTEIN PSTS"/>
    <property type="match status" value="1"/>
</dbReference>
<comment type="caution">
    <text evidence="5">The sequence shown here is derived from an EMBL/GenBank/DDBJ whole genome shotgun (WGS) entry which is preliminary data.</text>
</comment>
<feature type="region of interest" description="Disordered" evidence="2">
    <location>
        <begin position="540"/>
        <end position="582"/>
    </location>
</feature>
<feature type="chain" id="PRO_5028806207" evidence="3">
    <location>
        <begin position="36"/>
        <end position="582"/>
    </location>
</feature>